<reference evidence="3 4" key="1">
    <citation type="journal article" date="2022" name="IScience">
        <title>An ultrasensitive nanofiber-based assay for enzymatic hydrolysis and deep-sea microbial degradation of cellulose.</title>
        <authorList>
            <person name="Tsudome M."/>
            <person name="Tachioka M."/>
            <person name="Miyazaki M."/>
            <person name="Uchimura K."/>
            <person name="Tsuda M."/>
            <person name="Takaki Y."/>
            <person name="Deguchi S."/>
        </authorList>
    </citation>
    <scope>NUCLEOTIDE SEQUENCE [LARGE SCALE GENOMIC DNA]</scope>
    <source>
        <strain evidence="3 4">GE09</strain>
    </source>
</reference>
<dbReference type="AlphaFoldDB" id="A0AAN2BIY8"/>
<accession>A0AAN2BIY8</accession>
<dbReference type="InterPro" id="IPR016187">
    <property type="entry name" value="CTDL_fold"/>
</dbReference>
<protein>
    <recommendedName>
        <fullName evidence="2">Sulfatase-modifying factor enzyme-like domain-containing protein</fullName>
    </recommendedName>
</protein>
<evidence type="ECO:0000313" key="3">
    <source>
        <dbReference type="EMBL" id="BCD96394.1"/>
    </source>
</evidence>
<evidence type="ECO:0000259" key="2">
    <source>
        <dbReference type="Pfam" id="PF03781"/>
    </source>
</evidence>
<dbReference type="PANTHER" id="PTHR23150">
    <property type="entry name" value="SULFATASE MODIFYING FACTOR 1, 2"/>
    <property type="match status" value="1"/>
</dbReference>
<organism evidence="3 4">
    <name type="scientific">Marinagarivorans cellulosilyticus</name>
    <dbReference type="NCBI Taxonomy" id="2721545"/>
    <lineage>
        <taxon>Bacteria</taxon>
        <taxon>Pseudomonadati</taxon>
        <taxon>Pseudomonadota</taxon>
        <taxon>Gammaproteobacteria</taxon>
        <taxon>Cellvibrionales</taxon>
        <taxon>Cellvibrionaceae</taxon>
        <taxon>Marinagarivorans</taxon>
    </lineage>
</organism>
<dbReference type="KEGG" id="marq:MARGE09_P0594"/>
<dbReference type="EMBL" id="AP023086">
    <property type="protein sequence ID" value="BCD96394.1"/>
    <property type="molecule type" value="Genomic_DNA"/>
</dbReference>
<dbReference type="GO" id="GO:0120147">
    <property type="term" value="F:formylglycine-generating oxidase activity"/>
    <property type="evidence" value="ECO:0007669"/>
    <property type="project" value="TreeGrafter"/>
</dbReference>
<dbReference type="Proteomes" id="UP001320119">
    <property type="component" value="Chromosome"/>
</dbReference>
<dbReference type="InterPro" id="IPR005532">
    <property type="entry name" value="SUMF_dom"/>
</dbReference>
<feature type="region of interest" description="Disordered" evidence="1">
    <location>
        <begin position="920"/>
        <end position="943"/>
    </location>
</feature>
<dbReference type="SUPFAM" id="SSF56436">
    <property type="entry name" value="C-type lectin-like"/>
    <property type="match status" value="1"/>
</dbReference>
<feature type="region of interest" description="Disordered" evidence="1">
    <location>
        <begin position="49"/>
        <end position="68"/>
    </location>
</feature>
<evidence type="ECO:0000313" key="4">
    <source>
        <dbReference type="Proteomes" id="UP001320119"/>
    </source>
</evidence>
<proteinExistence type="predicted"/>
<dbReference type="Pfam" id="PF03781">
    <property type="entry name" value="FGE-sulfatase"/>
    <property type="match status" value="1"/>
</dbReference>
<name>A0AAN2BIY8_9GAMM</name>
<dbReference type="Gene3D" id="3.90.1580.10">
    <property type="entry name" value="paralog of FGE (formylglycine-generating enzyme)"/>
    <property type="match status" value="1"/>
</dbReference>
<dbReference type="InterPro" id="IPR042095">
    <property type="entry name" value="SUMF_sf"/>
</dbReference>
<sequence>MAAWGRLALITLADHPRELADIAERLGYVNNLEALAPDINESIGEATQDEGTIIPPRPKGPDELQNGKITPTVVPPAIFVHVIERRFLEQNDTPPKYIDGPQLSLQAKPGTYQFSPPAEIMPLAKCLPLLINELGVKRQMRRVDTRRLTKTVASGGTLKRIPKLSKQRWPSRLHVVIATSINNEPYWRDFANIAAGLKKVLGSQIIDCVQLDISHEVDDSVLCRPWLEASEELAASGESWSGPWQPPIDEAPILLLSDLGVDAGGAVMTESTYLWRKFFRRLNNYRGRIICLNPAPNTPNFEAWPNSVACVPINDGRAMPRYAFNRGYDFTSNAGLEELLGLLAYLPLIDVGLVRKVRRAFNLGSSDLEGLFWSHSHVQQGGIGCRVSRTADEHQKYYDQYIRVDSCLHNKLWDLVEQHHFSAFEGLKKLETFVRFSLVAPASDAQWLQFDQAANYLKQLVATGWQSSGSPNVAPQCGTFYQCLPVDIWQADGEVADIAYGLFVAAHRQQLVQGEVPTVLPQGFRQEKLAWLAQGLSSKLNWTIAVSSAQGEFAIAAGQNVLGRIGEIITTHGGVIEYGRVVNGEYQKQSTFNPARDQPKIKVQPNEIAYFRSDCELVTLEGFKRPQWADRVGYDDTGLYCEKLWCGEVARAYWQEYAGYGVDSGDSQPSDIREIGYWDWQSAPLGEDSYGLFADLEIDSHTYRFRWINPGTFVMGSPKSEAGREDGENQHPVTLSEGFWLGETVVSQSLWQSSMGNNPSRYEGEDKPVERVIWDDCQQFIAQLNKQHPGLAAALPTEAQWEYACRASTTSAYSAGEAIDASQANFDESGVGETCTVKNYAPNPWGLYQMPGNVWEWCEDWLGDYPLEPQVDPEGPTDGALRVLRGGSWAYDARHLRSAYRRGRRPDDRRNCVGLRLALGQGAQGAEPSGLQDASGSRGEQGR</sequence>
<gene>
    <name evidence="3" type="ORF">MARGE09_P0594</name>
</gene>
<feature type="domain" description="Sulfatase-modifying factor enzyme-like" evidence="2">
    <location>
        <begin position="707"/>
        <end position="918"/>
    </location>
</feature>
<dbReference type="InterPro" id="IPR051043">
    <property type="entry name" value="Sulfatase_Mod_Factor_Kinase"/>
</dbReference>
<dbReference type="PANTHER" id="PTHR23150:SF19">
    <property type="entry name" value="FORMYLGLYCINE-GENERATING ENZYME"/>
    <property type="match status" value="1"/>
</dbReference>
<keyword evidence="4" id="KW-1185">Reference proteome</keyword>
<evidence type="ECO:0000256" key="1">
    <source>
        <dbReference type="SAM" id="MobiDB-lite"/>
    </source>
</evidence>
<dbReference type="RefSeq" id="WP_236985896.1">
    <property type="nucleotide sequence ID" value="NZ_AP023086.1"/>
</dbReference>